<dbReference type="Pfam" id="PF00078">
    <property type="entry name" value="RVT_1"/>
    <property type="match status" value="1"/>
</dbReference>
<dbReference type="Gene3D" id="3.10.10.10">
    <property type="entry name" value="HIV Type 1 Reverse Transcriptase, subunit A, domain 1"/>
    <property type="match status" value="1"/>
</dbReference>
<dbReference type="InterPro" id="IPR053134">
    <property type="entry name" value="RNA-dir_DNA_polymerase"/>
</dbReference>
<dbReference type="GO" id="GO:0004523">
    <property type="term" value="F:RNA-DNA hybrid ribonuclease activity"/>
    <property type="evidence" value="ECO:0007669"/>
    <property type="project" value="InterPro"/>
</dbReference>
<accession>A0AAE1XIC4</accession>
<dbReference type="CDD" id="cd01647">
    <property type="entry name" value="RT_LTR"/>
    <property type="match status" value="1"/>
</dbReference>
<evidence type="ECO:0000313" key="5">
    <source>
        <dbReference type="Proteomes" id="UP001289374"/>
    </source>
</evidence>
<dbReference type="EMBL" id="JACGWL010000001">
    <property type="protein sequence ID" value="KAK4411913.1"/>
    <property type="molecule type" value="Genomic_DNA"/>
</dbReference>
<feature type="domain" description="RNase H type-1" evidence="3">
    <location>
        <begin position="280"/>
        <end position="350"/>
    </location>
</feature>
<evidence type="ECO:0000313" key="4">
    <source>
        <dbReference type="EMBL" id="KAK4411913.1"/>
    </source>
</evidence>
<dbReference type="Gene3D" id="3.30.420.10">
    <property type="entry name" value="Ribonuclease H-like superfamily/Ribonuclease H"/>
    <property type="match status" value="1"/>
</dbReference>
<sequence>MLGDNKPFTEVESHFADAKYYIEDAKKEKRPSKSQSHINLKQPLKPQLKGFVPSTQEEEGRHEALAIDEKEFDPKAFKLLLKIGYNPKEKLSLGKLPPEVTGKKLHELNTTQIMLKEKRYAIRDSRDLNNACPRDDFPLPIIELMIDATTDHEALSFIDGLSRYNQIHMALVDEELTPFHTPKGIYCYKVMPFGLKNAGATYQTAMQRIFDDMLHKNVECYIDDLVVKSKKREDHLHDLRKVPQKALKGQVPADFLADSDDLPDEDVLMIEVTPPWKMYFDGASHKEGEGAGVVFVTSEGEVLPYSFTLTQNCSNNVAKYQALILGLEMVVDIKKLHLKVYGDSQIVERNKLTEKKGGIGLLHLSLVLDISFLRNTGKDENTPRSSLLRRKIMDKDRS</sequence>
<evidence type="ECO:0000256" key="1">
    <source>
        <dbReference type="SAM" id="MobiDB-lite"/>
    </source>
</evidence>
<keyword evidence="5" id="KW-1185">Reference proteome</keyword>
<dbReference type="AlphaFoldDB" id="A0AAE1XIC4"/>
<dbReference type="PANTHER" id="PTHR24559">
    <property type="entry name" value="TRANSPOSON TY3-I GAG-POL POLYPROTEIN"/>
    <property type="match status" value="1"/>
</dbReference>
<comment type="caution">
    <text evidence="4">The sequence shown here is derived from an EMBL/GenBank/DDBJ whole genome shotgun (WGS) entry which is preliminary data.</text>
</comment>
<dbReference type="InterPro" id="IPR000477">
    <property type="entry name" value="RT_dom"/>
</dbReference>
<feature type="region of interest" description="Disordered" evidence="1">
    <location>
        <begin position="26"/>
        <end position="46"/>
    </location>
</feature>
<dbReference type="Proteomes" id="UP001289374">
    <property type="component" value="Unassembled WGS sequence"/>
</dbReference>
<feature type="domain" description="Reverse transcriptase" evidence="2">
    <location>
        <begin position="119"/>
        <end position="246"/>
    </location>
</feature>
<reference evidence="4" key="1">
    <citation type="submission" date="2020-06" db="EMBL/GenBank/DDBJ databases">
        <authorList>
            <person name="Li T."/>
            <person name="Hu X."/>
            <person name="Zhang T."/>
            <person name="Song X."/>
            <person name="Zhang H."/>
            <person name="Dai N."/>
            <person name="Sheng W."/>
            <person name="Hou X."/>
            <person name="Wei L."/>
        </authorList>
    </citation>
    <scope>NUCLEOTIDE SEQUENCE</scope>
    <source>
        <strain evidence="4">K16</strain>
        <tissue evidence="4">Leaf</tissue>
    </source>
</reference>
<dbReference type="SUPFAM" id="SSF56672">
    <property type="entry name" value="DNA/RNA polymerases"/>
    <property type="match status" value="1"/>
</dbReference>
<evidence type="ECO:0000259" key="2">
    <source>
        <dbReference type="Pfam" id="PF00078"/>
    </source>
</evidence>
<reference evidence="4" key="2">
    <citation type="journal article" date="2024" name="Plant">
        <title>Genomic evolution and insights into agronomic trait innovations of Sesamum species.</title>
        <authorList>
            <person name="Miao H."/>
            <person name="Wang L."/>
            <person name="Qu L."/>
            <person name="Liu H."/>
            <person name="Sun Y."/>
            <person name="Le M."/>
            <person name="Wang Q."/>
            <person name="Wei S."/>
            <person name="Zheng Y."/>
            <person name="Lin W."/>
            <person name="Duan Y."/>
            <person name="Cao H."/>
            <person name="Xiong S."/>
            <person name="Wang X."/>
            <person name="Wei L."/>
            <person name="Li C."/>
            <person name="Ma Q."/>
            <person name="Ju M."/>
            <person name="Zhao R."/>
            <person name="Li G."/>
            <person name="Mu C."/>
            <person name="Tian Q."/>
            <person name="Mei H."/>
            <person name="Zhang T."/>
            <person name="Gao T."/>
            <person name="Zhang H."/>
        </authorList>
    </citation>
    <scope>NUCLEOTIDE SEQUENCE</scope>
    <source>
        <strain evidence="4">K16</strain>
    </source>
</reference>
<dbReference type="InterPro" id="IPR002156">
    <property type="entry name" value="RNaseH_domain"/>
</dbReference>
<dbReference type="InterPro" id="IPR043128">
    <property type="entry name" value="Rev_trsase/Diguanyl_cyclase"/>
</dbReference>
<evidence type="ECO:0000259" key="3">
    <source>
        <dbReference type="Pfam" id="PF13456"/>
    </source>
</evidence>
<protein>
    <submittedName>
        <fullName evidence="4">Retrovirus-related Pol polyprotein from transposon.6</fullName>
    </submittedName>
</protein>
<name>A0AAE1XIC4_9LAMI</name>
<dbReference type="InterPro" id="IPR036397">
    <property type="entry name" value="RNaseH_sf"/>
</dbReference>
<organism evidence="4 5">
    <name type="scientific">Sesamum angolense</name>
    <dbReference type="NCBI Taxonomy" id="2727404"/>
    <lineage>
        <taxon>Eukaryota</taxon>
        <taxon>Viridiplantae</taxon>
        <taxon>Streptophyta</taxon>
        <taxon>Embryophyta</taxon>
        <taxon>Tracheophyta</taxon>
        <taxon>Spermatophyta</taxon>
        <taxon>Magnoliopsida</taxon>
        <taxon>eudicotyledons</taxon>
        <taxon>Gunneridae</taxon>
        <taxon>Pentapetalae</taxon>
        <taxon>asterids</taxon>
        <taxon>lamiids</taxon>
        <taxon>Lamiales</taxon>
        <taxon>Pedaliaceae</taxon>
        <taxon>Sesamum</taxon>
    </lineage>
</organism>
<gene>
    <name evidence="4" type="ORF">Sango_0264300</name>
</gene>
<dbReference type="Pfam" id="PF13456">
    <property type="entry name" value="RVT_3"/>
    <property type="match status" value="1"/>
</dbReference>
<dbReference type="PANTHER" id="PTHR24559:SF439">
    <property type="entry name" value="RETROTRANSPOSON, UNCLASSIFIED-LIKE PROTEIN"/>
    <property type="match status" value="1"/>
</dbReference>
<dbReference type="Gene3D" id="3.30.70.270">
    <property type="match status" value="1"/>
</dbReference>
<proteinExistence type="predicted"/>
<dbReference type="GO" id="GO:0003676">
    <property type="term" value="F:nucleic acid binding"/>
    <property type="evidence" value="ECO:0007669"/>
    <property type="project" value="InterPro"/>
</dbReference>
<dbReference type="InterPro" id="IPR043502">
    <property type="entry name" value="DNA/RNA_pol_sf"/>
</dbReference>